<evidence type="ECO:0000256" key="8">
    <source>
        <dbReference type="ARBA" id="ARBA00023010"/>
    </source>
</evidence>
<evidence type="ECO:0000313" key="15">
    <source>
        <dbReference type="Proteomes" id="UP000198406"/>
    </source>
</evidence>
<evidence type="ECO:0000256" key="9">
    <source>
        <dbReference type="ARBA" id="ARBA00023136"/>
    </source>
</evidence>
<dbReference type="OrthoDB" id="27934at2759"/>
<sequence length="980" mass="107851">MRIYVLSSTTWLCLVSWLLPSVAFHVAPSNNIAIRRISRSPKSVVTTSTAVSMGMFEDFVSGQDKNARQQENAAYLQQLQTRVERINALESSVEELGDDELIAKTQEFKQRLSQGEDINGKILEEAFAVVREASWRVLELRHYDVQLLGGLILHDGRLAEMATGEGKTLVSTLPAYVNALTGQSSFVITVNDYLARRDMEKMGQIHRFLGLTVGLVQANMNEQQRKQAYACDVVYVTNSELGFDYLRDHLALSPEQTVLPGGAGEFSGFCVVDEADSVLIDEARTPLIVSKQVAAPANKYAAANAIAGALKAGLHYTVDLKNKNCVLTEVGFKESEAALGVDSLFTIQADGSAWAPYITNAVKAKELFNKDVEYTILKDGNGKDIGVGIIDSFTGRVLDGRRWSDGLHQSIEAKEGIEVSQQSKVIAKVTYQALFRQFSRLSGMTGTAMSDAKEFEQTYGLKVVPVPTALPIARRDYPDVSFKTRAAANRALVKEVVNVGGGQPGGRPCLIGTTSVAQSEELIKALAEEGIAAELLNASPQNAPRESEIIAQAGRAGVVTVATNMAGRGTDILLGGCPTTMARIKTRSVLLEEGVVVSKDELALVPPSPDEDYYPADVDEDSITTLKDAAKAMKRAFADGVSAIELDDILTVAFDTTEADDEPEYVTLLREAADSIKETFKEVLAEEKAAVKAKGGLYVMGTNRHESSRIDLQLRGRAGRQGDPGSSRFFLSFEDDMFVIFGGDKLKNMLNMFRVSEDMPVEAEQVTEALNKVQNAVEEKYREIRAEIFNFDDVLNSQRSVIYKRRRDILFSSSDESLRIIKDYNMQTVSDIVKGQTDKDGTVNVPKLLQKVYQFFPLVQPFVSEADLVGKDKSTIETFVKVAVEEVFNSKLETQPNLVRSANYATLVTMDNAWSDHLQAMENLKESVILLKYQNRDPVSEYKNQSFNLFKNLEDTMRRNAVFSLWQSLAASGQPATQTA</sequence>
<protein>
    <recommendedName>
        <fullName evidence="10">Protein translocase subunit SecA</fullName>
    </recommendedName>
</protein>
<feature type="domain" description="Helicase ATP-binding" evidence="12">
    <location>
        <begin position="148"/>
        <end position="290"/>
    </location>
</feature>
<evidence type="ECO:0000256" key="5">
    <source>
        <dbReference type="ARBA" id="ARBA00022840"/>
    </source>
</evidence>
<keyword evidence="7" id="KW-1278">Translocase</keyword>
<proteinExistence type="inferred from homology"/>
<dbReference type="SUPFAM" id="SSF81886">
    <property type="entry name" value="Helical scaffold and wing domains of SecA"/>
    <property type="match status" value="1"/>
</dbReference>
<evidence type="ECO:0000256" key="6">
    <source>
        <dbReference type="ARBA" id="ARBA00022927"/>
    </source>
</evidence>
<dbReference type="Gene3D" id="3.90.1440.10">
    <property type="entry name" value="SecA, preprotein cross-linking domain"/>
    <property type="match status" value="1"/>
</dbReference>
<evidence type="ECO:0000313" key="14">
    <source>
        <dbReference type="EMBL" id="GAX10339.1"/>
    </source>
</evidence>
<evidence type="ECO:0000259" key="13">
    <source>
        <dbReference type="PROSITE" id="PS51196"/>
    </source>
</evidence>
<keyword evidence="6 10" id="KW-0653">Protein transport</keyword>
<comment type="caution">
    <text evidence="14">The sequence shown here is derived from an EMBL/GenBank/DDBJ whole genome shotgun (WGS) entry which is preliminary data.</text>
</comment>
<dbReference type="InterPro" id="IPR011130">
    <property type="entry name" value="SecA_preprotein_X-link_dom"/>
</dbReference>
<dbReference type="Gene3D" id="1.10.3060.10">
    <property type="entry name" value="Helical scaffold and wing domains of SecA"/>
    <property type="match status" value="1"/>
</dbReference>
<keyword evidence="4 10" id="KW-0547">Nucleotide-binding</keyword>
<reference evidence="14 15" key="1">
    <citation type="journal article" date="2015" name="Plant Cell">
        <title>Oil accumulation by the oleaginous diatom Fistulifera solaris as revealed by the genome and transcriptome.</title>
        <authorList>
            <person name="Tanaka T."/>
            <person name="Maeda Y."/>
            <person name="Veluchamy A."/>
            <person name="Tanaka M."/>
            <person name="Abida H."/>
            <person name="Marechal E."/>
            <person name="Bowler C."/>
            <person name="Muto M."/>
            <person name="Sunaga Y."/>
            <person name="Tanaka M."/>
            <person name="Yoshino T."/>
            <person name="Taniguchi T."/>
            <person name="Fukuda Y."/>
            <person name="Nemoto M."/>
            <person name="Matsumoto M."/>
            <person name="Wong P.S."/>
            <person name="Aburatani S."/>
            <person name="Fujibuchi W."/>
        </authorList>
    </citation>
    <scope>NUCLEOTIDE SEQUENCE [LARGE SCALE GENOMIC DNA]</scope>
    <source>
        <strain evidence="14 15">JPCC DA0580</strain>
    </source>
</reference>
<comment type="subcellular location">
    <subcellularLocation>
        <location evidence="1">Membrane</location>
        <topology evidence="1">Peripheral membrane protein</topology>
    </subcellularLocation>
</comment>
<dbReference type="PANTHER" id="PTHR30612">
    <property type="entry name" value="SECA INNER MEMBRANE COMPONENT OF SEC PROTEIN SECRETION SYSTEM"/>
    <property type="match status" value="1"/>
</dbReference>
<dbReference type="HAMAP" id="MF_01382">
    <property type="entry name" value="SecA"/>
    <property type="match status" value="1"/>
</dbReference>
<dbReference type="GO" id="GO:0006605">
    <property type="term" value="P:protein targeting"/>
    <property type="evidence" value="ECO:0007669"/>
    <property type="project" value="InterPro"/>
</dbReference>
<evidence type="ECO:0000256" key="2">
    <source>
        <dbReference type="ARBA" id="ARBA00007650"/>
    </source>
</evidence>
<dbReference type="Gene3D" id="3.40.50.300">
    <property type="entry name" value="P-loop containing nucleotide triphosphate hydrolases"/>
    <property type="match status" value="2"/>
</dbReference>
<keyword evidence="9" id="KW-0472">Membrane</keyword>
<dbReference type="PANTHER" id="PTHR30612:SF0">
    <property type="entry name" value="CHLOROPLAST PROTEIN-TRANSPORTING ATPASE"/>
    <property type="match status" value="1"/>
</dbReference>
<dbReference type="GO" id="GO:0005524">
    <property type="term" value="F:ATP binding"/>
    <property type="evidence" value="ECO:0007669"/>
    <property type="project" value="UniProtKB-KW"/>
</dbReference>
<feature type="chain" id="PRO_5013051925" description="Protein translocase subunit SecA" evidence="11">
    <location>
        <begin position="24"/>
        <end position="980"/>
    </location>
</feature>
<dbReference type="InterPro" id="IPR011115">
    <property type="entry name" value="SecA_DEAD"/>
</dbReference>
<comment type="similarity">
    <text evidence="2 10">Belongs to the SecA family.</text>
</comment>
<dbReference type="SMART" id="SM00958">
    <property type="entry name" value="SecA_PP_bind"/>
    <property type="match status" value="1"/>
</dbReference>
<keyword evidence="15" id="KW-1185">Reference proteome</keyword>
<dbReference type="InParanoid" id="A0A1Z5J8Q9"/>
<dbReference type="InterPro" id="IPR020937">
    <property type="entry name" value="SecA_CS"/>
</dbReference>
<dbReference type="SUPFAM" id="SSF52540">
    <property type="entry name" value="P-loop containing nucleoside triphosphate hydrolases"/>
    <property type="match status" value="2"/>
</dbReference>
<dbReference type="CDD" id="cd17928">
    <property type="entry name" value="DEXDc_SecA"/>
    <property type="match status" value="1"/>
</dbReference>
<organism evidence="14 15">
    <name type="scientific">Fistulifera solaris</name>
    <name type="common">Oleaginous diatom</name>
    <dbReference type="NCBI Taxonomy" id="1519565"/>
    <lineage>
        <taxon>Eukaryota</taxon>
        <taxon>Sar</taxon>
        <taxon>Stramenopiles</taxon>
        <taxon>Ochrophyta</taxon>
        <taxon>Bacillariophyta</taxon>
        <taxon>Bacillariophyceae</taxon>
        <taxon>Bacillariophycidae</taxon>
        <taxon>Naviculales</taxon>
        <taxon>Naviculaceae</taxon>
        <taxon>Fistulifera</taxon>
    </lineage>
</organism>
<feature type="signal peptide" evidence="11">
    <location>
        <begin position="1"/>
        <end position="23"/>
    </location>
</feature>
<keyword evidence="5 10" id="KW-0067">ATP-binding</keyword>
<keyword evidence="8 10" id="KW-0811">Translocation</keyword>
<evidence type="ECO:0000259" key="12">
    <source>
        <dbReference type="PROSITE" id="PS51192"/>
    </source>
</evidence>
<dbReference type="InterPro" id="IPR011116">
    <property type="entry name" value="SecA_Wing/Scaffold"/>
</dbReference>
<dbReference type="InterPro" id="IPR027417">
    <property type="entry name" value="P-loop_NTPase"/>
</dbReference>
<dbReference type="GO" id="GO:0017038">
    <property type="term" value="P:protein import"/>
    <property type="evidence" value="ECO:0007669"/>
    <property type="project" value="InterPro"/>
</dbReference>
<dbReference type="PROSITE" id="PS51196">
    <property type="entry name" value="SECA_MOTOR_DEAD"/>
    <property type="match status" value="1"/>
</dbReference>
<dbReference type="GO" id="GO:0006886">
    <property type="term" value="P:intracellular protein transport"/>
    <property type="evidence" value="ECO:0007669"/>
    <property type="project" value="InterPro"/>
</dbReference>
<dbReference type="InterPro" id="IPR000185">
    <property type="entry name" value="SecA"/>
</dbReference>
<feature type="domain" description="SecA family profile" evidence="13">
    <location>
        <begin position="61"/>
        <end position="762"/>
    </location>
</feature>
<keyword evidence="3 10" id="KW-0813">Transport</keyword>
<dbReference type="GO" id="GO:0016020">
    <property type="term" value="C:membrane"/>
    <property type="evidence" value="ECO:0007669"/>
    <property type="project" value="UniProtKB-SubCell"/>
</dbReference>
<name>A0A1Z5J8Q9_FISSO</name>
<accession>A0A1Z5J8Q9</accession>
<dbReference type="Pfam" id="PF01043">
    <property type="entry name" value="SecA_PP_bind"/>
    <property type="match status" value="1"/>
</dbReference>
<gene>
    <name evidence="14" type="ORF">FisN_3Lh546</name>
</gene>
<dbReference type="NCBIfam" id="TIGR00963">
    <property type="entry name" value="secA"/>
    <property type="match status" value="1"/>
</dbReference>
<dbReference type="PROSITE" id="PS01312">
    <property type="entry name" value="SECA"/>
    <property type="match status" value="1"/>
</dbReference>
<dbReference type="Pfam" id="PF07517">
    <property type="entry name" value="SecA_DEAD"/>
    <property type="match status" value="1"/>
</dbReference>
<dbReference type="InterPro" id="IPR036670">
    <property type="entry name" value="SecA_X-link_sf"/>
</dbReference>
<dbReference type="Pfam" id="PF21090">
    <property type="entry name" value="P-loop_SecA"/>
    <property type="match status" value="1"/>
</dbReference>
<dbReference type="PRINTS" id="PR00906">
    <property type="entry name" value="SECA"/>
</dbReference>
<dbReference type="InterPro" id="IPR036266">
    <property type="entry name" value="SecA_Wing/Scaffold_sf"/>
</dbReference>
<dbReference type="SMART" id="SM00957">
    <property type="entry name" value="SecA_DEAD"/>
    <property type="match status" value="1"/>
</dbReference>
<evidence type="ECO:0000256" key="4">
    <source>
        <dbReference type="ARBA" id="ARBA00022741"/>
    </source>
</evidence>
<dbReference type="InterPro" id="IPR044722">
    <property type="entry name" value="SecA_SF2_C"/>
</dbReference>
<dbReference type="Proteomes" id="UP000198406">
    <property type="component" value="Unassembled WGS sequence"/>
</dbReference>
<dbReference type="PROSITE" id="PS51192">
    <property type="entry name" value="HELICASE_ATP_BIND_1"/>
    <property type="match status" value="1"/>
</dbReference>
<evidence type="ECO:0000256" key="1">
    <source>
        <dbReference type="ARBA" id="ARBA00004170"/>
    </source>
</evidence>
<dbReference type="Pfam" id="PF07516">
    <property type="entry name" value="SecA_SW"/>
    <property type="match status" value="1"/>
</dbReference>
<evidence type="ECO:0000256" key="10">
    <source>
        <dbReference type="RuleBase" id="RU003874"/>
    </source>
</evidence>
<dbReference type="InterPro" id="IPR014018">
    <property type="entry name" value="SecA_motor_DEAD"/>
</dbReference>
<evidence type="ECO:0000256" key="3">
    <source>
        <dbReference type="ARBA" id="ARBA00022448"/>
    </source>
</evidence>
<dbReference type="AlphaFoldDB" id="A0A1Z5J8Q9"/>
<keyword evidence="11" id="KW-0732">Signal</keyword>
<dbReference type="SUPFAM" id="SSF81767">
    <property type="entry name" value="Pre-protein crosslinking domain of SecA"/>
    <property type="match status" value="1"/>
</dbReference>
<dbReference type="InterPro" id="IPR014001">
    <property type="entry name" value="Helicase_ATP-bd"/>
</dbReference>
<evidence type="ECO:0000256" key="7">
    <source>
        <dbReference type="ARBA" id="ARBA00022967"/>
    </source>
</evidence>
<evidence type="ECO:0000256" key="11">
    <source>
        <dbReference type="SAM" id="SignalP"/>
    </source>
</evidence>
<dbReference type="EMBL" id="BDSP01000016">
    <property type="protein sequence ID" value="GAX10339.1"/>
    <property type="molecule type" value="Genomic_DNA"/>
</dbReference>